<gene>
    <name evidence="1" type="ORF">PECUL_23A054792</name>
</gene>
<proteinExistence type="predicted"/>
<sequence>MAELYKTIEVLEQRHKRSQLMETYGELMQARRRLKDILTKRYHRSIQRSKGFFYAHANKRGRYLARLLKGNTPRTQVRNLRLSTGAMSNLPNKIAEEFREYYRTLYNIHTCDRRDEIDTGNTRIREYLEEAVTTTISPEE</sequence>
<dbReference type="AlphaFoldDB" id="A0AAD1R4M6"/>
<reference evidence="1" key="1">
    <citation type="submission" date="2022-03" db="EMBL/GenBank/DDBJ databases">
        <authorList>
            <person name="Alioto T."/>
            <person name="Alioto T."/>
            <person name="Gomez Garrido J."/>
        </authorList>
    </citation>
    <scope>NUCLEOTIDE SEQUENCE</scope>
</reference>
<evidence type="ECO:0000313" key="2">
    <source>
        <dbReference type="Proteomes" id="UP001295444"/>
    </source>
</evidence>
<feature type="non-terminal residue" evidence="1">
    <location>
        <position position="140"/>
    </location>
</feature>
<dbReference type="Proteomes" id="UP001295444">
    <property type="component" value="Chromosome 01"/>
</dbReference>
<name>A0AAD1R4M6_PELCU</name>
<protein>
    <submittedName>
        <fullName evidence="1">Uncharacterized protein</fullName>
    </submittedName>
</protein>
<organism evidence="1 2">
    <name type="scientific">Pelobates cultripes</name>
    <name type="common">Western spadefoot toad</name>
    <dbReference type="NCBI Taxonomy" id="61616"/>
    <lineage>
        <taxon>Eukaryota</taxon>
        <taxon>Metazoa</taxon>
        <taxon>Chordata</taxon>
        <taxon>Craniata</taxon>
        <taxon>Vertebrata</taxon>
        <taxon>Euteleostomi</taxon>
        <taxon>Amphibia</taxon>
        <taxon>Batrachia</taxon>
        <taxon>Anura</taxon>
        <taxon>Pelobatoidea</taxon>
        <taxon>Pelobatidae</taxon>
        <taxon>Pelobates</taxon>
    </lineage>
</organism>
<accession>A0AAD1R4M6</accession>
<evidence type="ECO:0000313" key="1">
    <source>
        <dbReference type="EMBL" id="CAH2223737.1"/>
    </source>
</evidence>
<keyword evidence="2" id="KW-1185">Reference proteome</keyword>
<dbReference type="EMBL" id="OW240912">
    <property type="protein sequence ID" value="CAH2223737.1"/>
    <property type="molecule type" value="Genomic_DNA"/>
</dbReference>